<evidence type="ECO:0000256" key="1">
    <source>
        <dbReference type="SAM" id="MobiDB-lite"/>
    </source>
</evidence>
<protein>
    <submittedName>
        <fullName evidence="2">Uncharacterized protein</fullName>
    </submittedName>
</protein>
<gene>
    <name evidence="2" type="ORF">AAFF_G00142140</name>
</gene>
<proteinExistence type="predicted"/>
<organism evidence="2 3">
    <name type="scientific">Aldrovandia affinis</name>
    <dbReference type="NCBI Taxonomy" id="143900"/>
    <lineage>
        <taxon>Eukaryota</taxon>
        <taxon>Metazoa</taxon>
        <taxon>Chordata</taxon>
        <taxon>Craniata</taxon>
        <taxon>Vertebrata</taxon>
        <taxon>Euteleostomi</taxon>
        <taxon>Actinopterygii</taxon>
        <taxon>Neopterygii</taxon>
        <taxon>Teleostei</taxon>
        <taxon>Notacanthiformes</taxon>
        <taxon>Halosauridae</taxon>
        <taxon>Aldrovandia</taxon>
    </lineage>
</organism>
<dbReference type="Proteomes" id="UP001221898">
    <property type="component" value="Unassembled WGS sequence"/>
</dbReference>
<evidence type="ECO:0000313" key="2">
    <source>
        <dbReference type="EMBL" id="KAJ8411947.1"/>
    </source>
</evidence>
<feature type="compositionally biased region" description="Basic and acidic residues" evidence="1">
    <location>
        <begin position="1"/>
        <end position="11"/>
    </location>
</feature>
<dbReference type="EMBL" id="JAINUG010000020">
    <property type="protein sequence ID" value="KAJ8411947.1"/>
    <property type="molecule type" value="Genomic_DNA"/>
</dbReference>
<feature type="compositionally biased region" description="Low complexity" evidence="1">
    <location>
        <begin position="12"/>
        <end position="30"/>
    </location>
</feature>
<reference evidence="2" key="1">
    <citation type="journal article" date="2023" name="Science">
        <title>Genome structures resolve the early diversification of teleost fishes.</title>
        <authorList>
            <person name="Parey E."/>
            <person name="Louis A."/>
            <person name="Montfort J."/>
            <person name="Bouchez O."/>
            <person name="Roques C."/>
            <person name="Iampietro C."/>
            <person name="Lluch J."/>
            <person name="Castinel A."/>
            <person name="Donnadieu C."/>
            <person name="Desvignes T."/>
            <person name="Floi Bucao C."/>
            <person name="Jouanno E."/>
            <person name="Wen M."/>
            <person name="Mejri S."/>
            <person name="Dirks R."/>
            <person name="Jansen H."/>
            <person name="Henkel C."/>
            <person name="Chen W.J."/>
            <person name="Zahm M."/>
            <person name="Cabau C."/>
            <person name="Klopp C."/>
            <person name="Thompson A.W."/>
            <person name="Robinson-Rechavi M."/>
            <person name="Braasch I."/>
            <person name="Lecointre G."/>
            <person name="Bobe J."/>
            <person name="Postlethwait J.H."/>
            <person name="Berthelot C."/>
            <person name="Roest Crollius H."/>
            <person name="Guiguen Y."/>
        </authorList>
    </citation>
    <scope>NUCLEOTIDE SEQUENCE</scope>
    <source>
        <strain evidence="2">NC1722</strain>
    </source>
</reference>
<dbReference type="AlphaFoldDB" id="A0AAD7T044"/>
<accession>A0AAD7T044</accession>
<keyword evidence="3" id="KW-1185">Reference proteome</keyword>
<name>A0AAD7T044_9TELE</name>
<sequence>MDGRSIQDEWRSATGSRSTHSSRSSTPSAVAAAAKACAKAEAAQACVTFAERELAVKKEKARLQAEAASLEAVLDALHIEKEAAAEAEEYRSDTRSPTPPQSIERRTNKYVQKQARIRTDTIRYRQLLLPKLRAMAREHGIAVTSPTRSHSGESFTLH</sequence>
<feature type="region of interest" description="Disordered" evidence="1">
    <location>
        <begin position="1"/>
        <end position="30"/>
    </location>
</feature>
<evidence type="ECO:0000313" key="3">
    <source>
        <dbReference type="Proteomes" id="UP001221898"/>
    </source>
</evidence>
<comment type="caution">
    <text evidence="2">The sequence shown here is derived from an EMBL/GenBank/DDBJ whole genome shotgun (WGS) entry which is preliminary data.</text>
</comment>